<dbReference type="RefSeq" id="XP_024503298.1">
    <property type="nucleotide sequence ID" value="XM_024649419.1"/>
</dbReference>
<dbReference type="PROSITE" id="PS50005">
    <property type="entry name" value="TPR"/>
    <property type="match status" value="1"/>
</dbReference>
<dbReference type="WormBase" id="SRAE_1000235300">
    <property type="protein sequence ID" value="SRP09513"/>
    <property type="gene ID" value="WBGene00258967"/>
</dbReference>
<dbReference type="EMBL" id="LN609528">
    <property type="protein sequence ID" value="CEF64097.2"/>
    <property type="molecule type" value="Genomic_DNA"/>
</dbReference>
<proteinExistence type="predicted"/>
<organism evidence="2">
    <name type="scientific">Strongyloides ratti</name>
    <name type="common">Parasitic roundworm</name>
    <dbReference type="NCBI Taxonomy" id="34506"/>
    <lineage>
        <taxon>Eukaryota</taxon>
        <taxon>Metazoa</taxon>
        <taxon>Ecdysozoa</taxon>
        <taxon>Nematoda</taxon>
        <taxon>Chromadorea</taxon>
        <taxon>Rhabditida</taxon>
        <taxon>Tylenchina</taxon>
        <taxon>Panagrolaimomorpha</taxon>
        <taxon>Strongyloidoidea</taxon>
        <taxon>Strongyloididae</taxon>
        <taxon>Strongyloides</taxon>
    </lineage>
</organism>
<reference evidence="4" key="2">
    <citation type="submission" date="2020-12" db="UniProtKB">
        <authorList>
            <consortium name="WormBaseParasite"/>
        </authorList>
    </citation>
    <scope>IDENTIFICATION</scope>
</reference>
<protein>
    <submittedName>
        <fullName evidence="2">Tetratricopeptide-like helical domain and Tetratricopeptide repeat-containing domain and Tetratricopeptide repeat-containing protein</fullName>
    </submittedName>
</protein>
<reference evidence="2 3" key="1">
    <citation type="submission" date="2014-09" db="EMBL/GenBank/DDBJ databases">
        <authorList>
            <person name="Martin A.A."/>
        </authorList>
    </citation>
    <scope>NUCLEOTIDE SEQUENCE</scope>
    <source>
        <strain evidence="3">ED321</strain>
        <strain evidence="2">ED321 Heterogonic</strain>
    </source>
</reference>
<accession>A0A090L311</accession>
<dbReference type="InterPro" id="IPR019734">
    <property type="entry name" value="TPR_rpt"/>
</dbReference>
<feature type="repeat" description="TPR" evidence="1">
    <location>
        <begin position="38"/>
        <end position="71"/>
    </location>
</feature>
<sequence length="169" mass="19892">MSLMNEMIDNVKKLVKEKQFSEAIIQAESLFGYQVCDYNLFMFTANAYLQTEKYEKCYEMLKKGIDMKPENRTGYVGILKLYTDKHISGNEEIRKYVEKLVNLDSKDPLKIEAYERTLKNLYIELQDFDSLSQIIDKDPMIVKELFKGNFLSKMSKDFFVTCIKKRGLL</sequence>
<keyword evidence="1" id="KW-0802">TPR repeat</keyword>
<dbReference type="CTD" id="36376462"/>
<dbReference type="AlphaFoldDB" id="A0A090L311"/>
<dbReference type="GeneID" id="36376462"/>
<dbReference type="Proteomes" id="UP000035682">
    <property type="component" value="Unplaced"/>
</dbReference>
<evidence type="ECO:0000313" key="4">
    <source>
        <dbReference type="WBParaSite" id="SRAE_1000235300.1"/>
    </source>
</evidence>
<evidence type="ECO:0000313" key="5">
    <source>
        <dbReference type="WormBase" id="SRAE_1000235300"/>
    </source>
</evidence>
<dbReference type="InterPro" id="IPR011990">
    <property type="entry name" value="TPR-like_helical_dom_sf"/>
</dbReference>
<dbReference type="Gene3D" id="1.25.40.10">
    <property type="entry name" value="Tetratricopeptide repeat domain"/>
    <property type="match status" value="1"/>
</dbReference>
<evidence type="ECO:0000313" key="2">
    <source>
        <dbReference type="EMBL" id="CEF64097.2"/>
    </source>
</evidence>
<dbReference type="SUPFAM" id="SSF48452">
    <property type="entry name" value="TPR-like"/>
    <property type="match status" value="1"/>
</dbReference>
<evidence type="ECO:0000256" key="1">
    <source>
        <dbReference type="PROSITE-ProRule" id="PRU00339"/>
    </source>
</evidence>
<name>A0A090L311_STRRB</name>
<keyword evidence="3" id="KW-1185">Reference proteome</keyword>
<evidence type="ECO:0000313" key="3">
    <source>
        <dbReference type="Proteomes" id="UP000035682"/>
    </source>
</evidence>
<dbReference type="WBParaSite" id="SRAE_1000235300.1">
    <property type="protein sequence ID" value="SRAE_1000235300.1"/>
    <property type="gene ID" value="WBGene00258967"/>
</dbReference>
<gene>
    <name evidence="2 4 5" type="ORF">SRAE_1000235300</name>
</gene>